<dbReference type="GO" id="GO:0003964">
    <property type="term" value="F:RNA-directed DNA polymerase activity"/>
    <property type="evidence" value="ECO:0007669"/>
    <property type="project" value="UniProtKB-KW"/>
</dbReference>
<evidence type="ECO:0000313" key="2">
    <source>
        <dbReference type="EMBL" id="TCS79749.1"/>
    </source>
</evidence>
<dbReference type="RefSeq" id="WP_132548868.1">
    <property type="nucleotide sequence ID" value="NZ_SMAA01000006.1"/>
</dbReference>
<name>A0A4R3KA13_9FIRM</name>
<keyword evidence="3" id="KW-1185">Reference proteome</keyword>
<sequence>MSDLKEKIKLAYKKLKSAVYYDKNQLILRNKIVDYEKKLDFSNEKIDKKLEKIIEVLKSDKEEIWTSYIKKNLDKIDTHYFPKKIKNKNKSEDIIINKYSQDIVLTEVQKFIDINVESQILGILWVMTVGEVLDEEIYENSYGNRLKKTIDIKNKKDIIEEDKSPRLFSPYFLQYEKWRNNALEVAENILKNNQDAIILTLDFQRFYYNIDLLEKDKDDYYNLYTTKNGKDTSVRRLNEFVFEVISKYSENNRKSYKFLPINFYPSNIISNYYLKEFDNKLIERWNPSYYGRYVDDIIIVDKVEKNSQLYLKMKKNQLDKACIINYFLCGCNGNKNDECCKKSAKEFDSSLLKFDEKEKYYYVNENIIENRRRQLRIQDQKVNIFYFNELGSNALLDKFKKELRKNTSEFRYLPEDDATLVNNDYSEIYDLKNNDSINKLNSIEDIQINKYSLSKYLGKLTRIDLLIDDTNNNKFYADILKIFDNKNIVLNYMTWEKVLQIFLTNKKFEIAKKYILSIVQIISEIKYTNENQDNRTLRKTLMLYLYRSMSR</sequence>
<keyword evidence="2" id="KW-0548">Nucleotidyltransferase</keyword>
<keyword evidence="2" id="KW-0695">RNA-directed DNA polymerase</keyword>
<dbReference type="Pfam" id="PF00078">
    <property type="entry name" value="RVT_1"/>
    <property type="match status" value="1"/>
</dbReference>
<keyword evidence="2" id="KW-0808">Transferase</keyword>
<evidence type="ECO:0000259" key="1">
    <source>
        <dbReference type="Pfam" id="PF00078"/>
    </source>
</evidence>
<organism evidence="2 3">
    <name type="scientific">Pectinatus cerevisiiphilus</name>
    <dbReference type="NCBI Taxonomy" id="86956"/>
    <lineage>
        <taxon>Bacteria</taxon>
        <taxon>Bacillati</taxon>
        <taxon>Bacillota</taxon>
        <taxon>Negativicutes</taxon>
        <taxon>Selenomonadales</taxon>
        <taxon>Selenomonadaceae</taxon>
        <taxon>Pectinatus</taxon>
    </lineage>
</organism>
<dbReference type="EMBL" id="SMAA01000006">
    <property type="protein sequence ID" value="TCS79749.1"/>
    <property type="molecule type" value="Genomic_DNA"/>
</dbReference>
<accession>A0A4R3KA13</accession>
<gene>
    <name evidence="2" type="ORF">EDC37_106166</name>
</gene>
<dbReference type="InterPro" id="IPR000477">
    <property type="entry name" value="RT_dom"/>
</dbReference>
<protein>
    <submittedName>
        <fullName evidence="2">Reverse transcriptase (RNA-dependent DNA polymerase)</fullName>
    </submittedName>
</protein>
<dbReference type="Proteomes" id="UP000295188">
    <property type="component" value="Unassembled WGS sequence"/>
</dbReference>
<dbReference type="OrthoDB" id="9780724at2"/>
<reference evidence="2 3" key="1">
    <citation type="submission" date="2019-03" db="EMBL/GenBank/DDBJ databases">
        <title>Genomic Encyclopedia of Type Strains, Phase IV (KMG-IV): sequencing the most valuable type-strain genomes for metagenomic binning, comparative biology and taxonomic classification.</title>
        <authorList>
            <person name="Goeker M."/>
        </authorList>
    </citation>
    <scope>NUCLEOTIDE SEQUENCE [LARGE SCALE GENOMIC DNA]</scope>
    <source>
        <strain evidence="2 3">DSM 20467</strain>
    </source>
</reference>
<feature type="domain" description="Reverse transcriptase" evidence="1">
    <location>
        <begin position="183"/>
        <end position="320"/>
    </location>
</feature>
<dbReference type="AlphaFoldDB" id="A0A4R3KA13"/>
<comment type="caution">
    <text evidence="2">The sequence shown here is derived from an EMBL/GenBank/DDBJ whole genome shotgun (WGS) entry which is preliminary data.</text>
</comment>
<proteinExistence type="predicted"/>
<evidence type="ECO:0000313" key="3">
    <source>
        <dbReference type="Proteomes" id="UP000295188"/>
    </source>
</evidence>